<dbReference type="EMBL" id="BKCJ010966398">
    <property type="protein sequence ID" value="GFC55724.1"/>
    <property type="molecule type" value="Genomic_DNA"/>
</dbReference>
<sequence>MGSRTIAPDVITALMYDKKHGYNLNYFPVENHDAEYFCDICIVEMSTSTSISSSGAVTALKVTHTLSLSFKGLRVMGTAYGVKGHCSTS</sequence>
<accession>A0A699PYM0</accession>
<protein>
    <submittedName>
        <fullName evidence="1">Uncharacterized protein</fullName>
    </submittedName>
</protein>
<organism evidence="1">
    <name type="scientific">Tanacetum cinerariifolium</name>
    <name type="common">Dalmatian daisy</name>
    <name type="synonym">Chrysanthemum cinerariifolium</name>
    <dbReference type="NCBI Taxonomy" id="118510"/>
    <lineage>
        <taxon>Eukaryota</taxon>
        <taxon>Viridiplantae</taxon>
        <taxon>Streptophyta</taxon>
        <taxon>Embryophyta</taxon>
        <taxon>Tracheophyta</taxon>
        <taxon>Spermatophyta</taxon>
        <taxon>Magnoliopsida</taxon>
        <taxon>eudicotyledons</taxon>
        <taxon>Gunneridae</taxon>
        <taxon>Pentapetalae</taxon>
        <taxon>asterids</taxon>
        <taxon>campanulids</taxon>
        <taxon>Asterales</taxon>
        <taxon>Asteraceae</taxon>
        <taxon>Asteroideae</taxon>
        <taxon>Anthemideae</taxon>
        <taxon>Anthemidinae</taxon>
        <taxon>Tanacetum</taxon>
    </lineage>
</organism>
<evidence type="ECO:0000313" key="1">
    <source>
        <dbReference type="EMBL" id="GFC55724.1"/>
    </source>
</evidence>
<gene>
    <name evidence="1" type="ORF">Tci_827694</name>
</gene>
<comment type="caution">
    <text evidence="1">The sequence shown here is derived from an EMBL/GenBank/DDBJ whole genome shotgun (WGS) entry which is preliminary data.</text>
</comment>
<reference evidence="1" key="1">
    <citation type="journal article" date="2019" name="Sci. Rep.">
        <title>Draft genome of Tanacetum cinerariifolium, the natural source of mosquito coil.</title>
        <authorList>
            <person name="Yamashiro T."/>
            <person name="Shiraishi A."/>
            <person name="Satake H."/>
            <person name="Nakayama K."/>
        </authorList>
    </citation>
    <scope>NUCLEOTIDE SEQUENCE</scope>
</reference>
<dbReference type="AlphaFoldDB" id="A0A699PYM0"/>
<name>A0A699PYM0_TANCI</name>
<proteinExistence type="predicted"/>